<evidence type="ECO:0000256" key="1">
    <source>
        <dbReference type="PROSITE-ProRule" id="PRU00110"/>
    </source>
</evidence>
<dbReference type="GO" id="GO:0000160">
    <property type="term" value="P:phosphorelay signal transduction system"/>
    <property type="evidence" value="ECO:0007669"/>
    <property type="project" value="InterPro"/>
</dbReference>
<feature type="modified residue" description="Phosphohistidine" evidence="1">
    <location>
        <position position="59"/>
    </location>
</feature>
<keyword evidence="1" id="KW-0597">Phosphoprotein</keyword>
<dbReference type="EMBL" id="CP001649">
    <property type="protein sequence ID" value="ACS80619.1"/>
    <property type="molecule type" value="Genomic_DNA"/>
</dbReference>
<sequence>MDSELIKIVEKHLLDKVGLPSEKLVDFLKETSIHLKGLMDALDEGIDEGQFEVVVSSAHTLKGSLVNLGLDELSKIAGNIETAAFSTSPLYLSCYFMRLRKMLISLLDYADKK</sequence>
<proteinExistence type="predicted"/>
<name>C6BYL2_MARSD</name>
<dbReference type="Pfam" id="PF01627">
    <property type="entry name" value="Hpt"/>
    <property type="match status" value="1"/>
</dbReference>
<dbReference type="CDD" id="cd00088">
    <property type="entry name" value="HPT"/>
    <property type="match status" value="1"/>
</dbReference>
<dbReference type="Proteomes" id="UP000002601">
    <property type="component" value="Chromosome"/>
</dbReference>
<dbReference type="Gene3D" id="1.20.120.160">
    <property type="entry name" value="HPT domain"/>
    <property type="match status" value="1"/>
</dbReference>
<dbReference type="AlphaFoldDB" id="C6BYL2"/>
<dbReference type="PROSITE" id="PS50894">
    <property type="entry name" value="HPT"/>
    <property type="match status" value="1"/>
</dbReference>
<dbReference type="RefSeq" id="WP_015852435.1">
    <property type="nucleotide sequence ID" value="NC_012881.1"/>
</dbReference>
<evidence type="ECO:0000313" key="4">
    <source>
        <dbReference type="Proteomes" id="UP000002601"/>
    </source>
</evidence>
<dbReference type="SUPFAM" id="SSF47226">
    <property type="entry name" value="Histidine-containing phosphotransfer domain, HPT domain"/>
    <property type="match status" value="1"/>
</dbReference>
<evidence type="ECO:0000313" key="3">
    <source>
        <dbReference type="EMBL" id="ACS80619.1"/>
    </source>
</evidence>
<gene>
    <name evidence="3" type="ordered locus">Desal_2563</name>
</gene>
<protein>
    <submittedName>
        <fullName evidence="3">Hpt protein</fullName>
    </submittedName>
</protein>
<feature type="domain" description="HPt" evidence="2">
    <location>
        <begin position="20"/>
        <end position="113"/>
    </location>
</feature>
<accession>C6BYL2</accession>
<reference evidence="3 4" key="1">
    <citation type="submission" date="2009-06" db="EMBL/GenBank/DDBJ databases">
        <title>Complete sequence of Desulfovibrio salexigens DSM 2638.</title>
        <authorList>
            <consortium name="US DOE Joint Genome Institute"/>
            <person name="Lucas S."/>
            <person name="Copeland A."/>
            <person name="Lapidus A."/>
            <person name="Glavina del Rio T."/>
            <person name="Tice H."/>
            <person name="Bruce D."/>
            <person name="Goodwin L."/>
            <person name="Pitluck S."/>
            <person name="Munk A.C."/>
            <person name="Brettin T."/>
            <person name="Detter J.C."/>
            <person name="Han C."/>
            <person name="Tapia R."/>
            <person name="Larimer F."/>
            <person name="Land M."/>
            <person name="Hauser L."/>
            <person name="Kyrpides N."/>
            <person name="Anderson I."/>
            <person name="Wall J.D."/>
            <person name="Arkin A.P."/>
            <person name="Dehal P."/>
            <person name="Chivian D."/>
            <person name="Giles B."/>
            <person name="Hazen T.C."/>
        </authorList>
    </citation>
    <scope>NUCLEOTIDE SEQUENCE [LARGE SCALE GENOMIC DNA]</scope>
    <source>
        <strain evidence="4">ATCC 14822 / DSM 2638 / NCIMB 8403 / VKM B-1763</strain>
    </source>
</reference>
<dbReference type="eggNOG" id="ENOG5031888">
    <property type="taxonomic scope" value="Bacteria"/>
</dbReference>
<keyword evidence="4" id="KW-1185">Reference proteome</keyword>
<evidence type="ECO:0000259" key="2">
    <source>
        <dbReference type="PROSITE" id="PS50894"/>
    </source>
</evidence>
<dbReference type="HOGENOM" id="CLU_2192763_0_0_7"/>
<dbReference type="GO" id="GO:0004672">
    <property type="term" value="F:protein kinase activity"/>
    <property type="evidence" value="ECO:0007669"/>
    <property type="project" value="UniProtKB-ARBA"/>
</dbReference>
<dbReference type="OrthoDB" id="5458963at2"/>
<dbReference type="KEGG" id="dsa:Desal_2563"/>
<dbReference type="InterPro" id="IPR036641">
    <property type="entry name" value="HPT_dom_sf"/>
</dbReference>
<dbReference type="InterPro" id="IPR008207">
    <property type="entry name" value="Sig_transdc_His_kin_Hpt_dom"/>
</dbReference>
<organism evidence="3 4">
    <name type="scientific">Maridesulfovibrio salexigens (strain ATCC 14822 / DSM 2638 / NCIMB 8403 / VKM B-1763)</name>
    <name type="common">Desulfovibrio salexigens</name>
    <dbReference type="NCBI Taxonomy" id="526222"/>
    <lineage>
        <taxon>Bacteria</taxon>
        <taxon>Pseudomonadati</taxon>
        <taxon>Thermodesulfobacteriota</taxon>
        <taxon>Desulfovibrionia</taxon>
        <taxon>Desulfovibrionales</taxon>
        <taxon>Desulfovibrionaceae</taxon>
        <taxon>Maridesulfovibrio</taxon>
    </lineage>
</organism>